<dbReference type="InterPro" id="IPR032976">
    <property type="entry name" value="YJEFN_prot_NAXE-like"/>
</dbReference>
<sequence>MSDDVGYTTEQLMELAGLSVSNVIFKEYNIKKFKKILICCGPGNNGGDGLVSARHLKEFGYDIKIIYPKINNKLLFTKLLKLLEHYQIPVVQSITQEELNQHDLIIDAIFGFSFKGEPRNPFDELIRMINKSNKAVISIDVPSGYNINIGDTTNSLYVDSEMNISLMLPKEGLKNYKKKHYLGGRFLPT</sequence>
<evidence type="ECO:0000256" key="2">
    <source>
        <dbReference type="ARBA" id="ARBA00000909"/>
    </source>
</evidence>
<dbReference type="Proteomes" id="UP000694416">
    <property type="component" value="Unplaced"/>
</dbReference>
<keyword evidence="6 9" id="KW-0630">Potassium</keyword>
<evidence type="ECO:0000256" key="5">
    <source>
        <dbReference type="ARBA" id="ARBA00022857"/>
    </source>
</evidence>
<dbReference type="AlphaFoldDB" id="A0A8C9GDX2"/>
<evidence type="ECO:0000256" key="1">
    <source>
        <dbReference type="ARBA" id="ARBA00000013"/>
    </source>
</evidence>
<evidence type="ECO:0000256" key="9">
    <source>
        <dbReference type="HAMAP-Rule" id="MF_03159"/>
    </source>
</evidence>
<comment type="function">
    <text evidence="9">Catalyzes the epimerization of the S- and R-forms of NAD(P)HX, a damaged form of NAD(P)H that is a result of enzymatic or heat-dependent hydration. This is a prerequisite for the S-specific NAD(P)H-hydrate dehydratase to allow the repair of both epimers of NAD(P)HX. Accelerates cholesterol efflux from endothelial cells to high-density lipoprotein (HDL) and thereby regulates angiogenesis.</text>
</comment>
<keyword evidence="4 9" id="KW-0547">Nucleotide-binding</keyword>
<feature type="binding site" evidence="9">
    <location>
        <begin position="44"/>
        <end position="48"/>
    </location>
    <ligand>
        <name>(6S)-NADPHX</name>
        <dbReference type="ChEBI" id="CHEBI:64076"/>
    </ligand>
</feature>
<comment type="PTM">
    <text evidence="9">Undergoes physiological phosphorylation during sperm capacitation, downstream to PKA activation.</text>
</comment>
<name>A0A8C9GDX2_9PRIM</name>
<feature type="binding site" evidence="9">
    <location>
        <position position="107"/>
    </location>
    <ligand>
        <name>K(+)</name>
        <dbReference type="ChEBI" id="CHEBI:29103"/>
    </ligand>
</feature>
<dbReference type="GO" id="GO:0000166">
    <property type="term" value="F:nucleotide binding"/>
    <property type="evidence" value="ECO:0007669"/>
    <property type="project" value="UniProtKB-KW"/>
</dbReference>
<dbReference type="NCBIfam" id="TIGR00197">
    <property type="entry name" value="yjeF_nterm"/>
    <property type="match status" value="1"/>
</dbReference>
<evidence type="ECO:0000313" key="12">
    <source>
        <dbReference type="Proteomes" id="UP000694416"/>
    </source>
</evidence>
<dbReference type="PROSITE" id="PS51385">
    <property type="entry name" value="YJEF_N"/>
    <property type="match status" value="1"/>
</dbReference>
<evidence type="ECO:0000313" key="11">
    <source>
        <dbReference type="Ensembl" id="ENSPTEP00000002942.1"/>
    </source>
</evidence>
<keyword evidence="8 9" id="KW-0413">Isomerase</keyword>
<evidence type="ECO:0000259" key="10">
    <source>
        <dbReference type="PROSITE" id="PS51385"/>
    </source>
</evidence>
<feature type="binding site" evidence="9">
    <location>
        <position position="45"/>
    </location>
    <ligand>
        <name>K(+)</name>
        <dbReference type="ChEBI" id="CHEBI:29103"/>
    </ligand>
</feature>
<comment type="catalytic activity">
    <reaction evidence="2 9">
        <text>(6R)-NADPHX = (6S)-NADPHX</text>
        <dbReference type="Rhea" id="RHEA:32227"/>
        <dbReference type="ChEBI" id="CHEBI:64076"/>
        <dbReference type="ChEBI" id="CHEBI:64077"/>
        <dbReference type="EC" id="5.1.99.6"/>
    </reaction>
</comment>
<dbReference type="HAMAP" id="MF_01966">
    <property type="entry name" value="NADHX_epimerase"/>
    <property type="match status" value="1"/>
</dbReference>
<dbReference type="Ensembl" id="ENSPTET00000004609.1">
    <property type="protein sequence ID" value="ENSPTEP00000002942.1"/>
    <property type="gene ID" value="ENSPTEG00000003482.1"/>
</dbReference>
<dbReference type="PANTHER" id="PTHR13232">
    <property type="entry name" value="NAD(P)H-HYDRATE EPIMERASE"/>
    <property type="match status" value="1"/>
</dbReference>
<feature type="binding site" evidence="9">
    <location>
        <begin position="111"/>
        <end position="117"/>
    </location>
    <ligand>
        <name>(6S)-NADPHX</name>
        <dbReference type="ChEBI" id="CHEBI:64076"/>
    </ligand>
</feature>
<comment type="similarity">
    <text evidence="9">Belongs to the NnrE/AIBP family.</text>
</comment>
<comment type="cofactor">
    <cofactor evidence="9">
        <name>K(+)</name>
        <dbReference type="ChEBI" id="CHEBI:29103"/>
    </cofactor>
    <text evidence="9">Binds 1 potassium ion per subunit.</text>
</comment>
<feature type="binding site" evidence="9">
    <location>
        <position position="140"/>
    </location>
    <ligand>
        <name>(6S)-NADPHX</name>
        <dbReference type="ChEBI" id="CHEBI:64076"/>
    </ligand>
</feature>
<keyword evidence="5" id="KW-0521">NADP</keyword>
<dbReference type="EC" id="5.1.99.6" evidence="9"/>
<keyword evidence="3 9" id="KW-0479">Metal-binding</keyword>
<dbReference type="GO" id="GO:0005576">
    <property type="term" value="C:extracellular region"/>
    <property type="evidence" value="ECO:0007669"/>
    <property type="project" value="UniProtKB-SubCell"/>
</dbReference>
<protein>
    <recommendedName>
        <fullName evidence="9">NAD(P)H-hydrate epimerase</fullName>
        <ecNumber evidence="9">5.1.99.6</ecNumber>
    </recommendedName>
    <alternativeName>
        <fullName evidence="9">Apolipoprotein A-I-binding protein</fullName>
        <shortName evidence="9">AI-BP</shortName>
    </alternativeName>
    <alternativeName>
        <fullName evidence="9">NAD(P)HX epimerase</fullName>
    </alternativeName>
</protein>
<dbReference type="SUPFAM" id="SSF64153">
    <property type="entry name" value="YjeF N-terminal domain-like"/>
    <property type="match status" value="1"/>
</dbReference>
<dbReference type="GO" id="GO:0046872">
    <property type="term" value="F:metal ion binding"/>
    <property type="evidence" value="ECO:0007669"/>
    <property type="project" value="UniProtKB-KW"/>
</dbReference>
<feature type="binding site" evidence="9">
    <location>
        <position position="143"/>
    </location>
    <ligand>
        <name>K(+)</name>
        <dbReference type="ChEBI" id="CHEBI:29103"/>
    </ligand>
</feature>
<keyword evidence="9" id="KW-0496">Mitochondrion</keyword>
<comment type="catalytic activity">
    <reaction evidence="1 9">
        <text>(6R)-NADHX = (6S)-NADHX</text>
        <dbReference type="Rhea" id="RHEA:32215"/>
        <dbReference type="ChEBI" id="CHEBI:64074"/>
        <dbReference type="ChEBI" id="CHEBI:64075"/>
        <dbReference type="EC" id="5.1.99.6"/>
    </reaction>
</comment>
<accession>A0A8C9GDX2</accession>
<reference evidence="11" key="1">
    <citation type="submission" date="2025-08" db="UniProtKB">
        <authorList>
            <consortium name="Ensembl"/>
        </authorList>
    </citation>
    <scope>IDENTIFICATION</scope>
</reference>
<comment type="subcellular location">
    <subcellularLocation>
        <location evidence="9">Mitochondrion</location>
    </subcellularLocation>
    <subcellularLocation>
        <location evidence="9">Secreted</location>
    </subcellularLocation>
    <text evidence="9">In sperm, secretion gradually increases during capacitation.</text>
</comment>
<dbReference type="GO" id="GO:0052856">
    <property type="term" value="F:NAD(P)HX epimerase activity"/>
    <property type="evidence" value="ECO:0007669"/>
    <property type="project" value="UniProtKB-UniRule"/>
</dbReference>
<feature type="domain" description="YjeF N-terminal" evidence="10">
    <location>
        <begin position="1"/>
        <end position="189"/>
    </location>
</feature>
<dbReference type="PANTHER" id="PTHR13232:SF10">
    <property type="entry name" value="NAD(P)H-HYDRATE EPIMERASE"/>
    <property type="match status" value="1"/>
</dbReference>
<evidence type="ECO:0000256" key="4">
    <source>
        <dbReference type="ARBA" id="ARBA00022741"/>
    </source>
</evidence>
<dbReference type="InterPro" id="IPR004443">
    <property type="entry name" value="YjeF_N_dom"/>
</dbReference>
<proteinExistence type="inferred from homology"/>
<gene>
    <name evidence="9" type="primary">APOA1BP</name>
    <name evidence="9" type="synonym">AIBP</name>
</gene>
<evidence type="ECO:0000256" key="8">
    <source>
        <dbReference type="ARBA" id="ARBA00023235"/>
    </source>
</evidence>
<keyword evidence="12" id="KW-1185">Reference proteome</keyword>
<evidence type="ECO:0000256" key="7">
    <source>
        <dbReference type="ARBA" id="ARBA00023027"/>
    </source>
</evidence>
<dbReference type="GO" id="GO:0005739">
    <property type="term" value="C:mitochondrion"/>
    <property type="evidence" value="ECO:0007669"/>
    <property type="project" value="UniProtKB-SubCell"/>
</dbReference>
<reference evidence="11" key="2">
    <citation type="submission" date="2025-09" db="UniProtKB">
        <authorList>
            <consortium name="Ensembl"/>
        </authorList>
    </citation>
    <scope>IDENTIFICATION</scope>
</reference>
<dbReference type="Gene3D" id="3.40.50.10260">
    <property type="entry name" value="YjeF N-terminal domain"/>
    <property type="match status" value="1"/>
</dbReference>
<evidence type="ECO:0000256" key="6">
    <source>
        <dbReference type="ARBA" id="ARBA00022958"/>
    </source>
</evidence>
<comment type="subunit">
    <text evidence="9">Homodimer. Interacts with APOA1 and APOA2.</text>
</comment>
<keyword evidence="7 9" id="KW-0520">NAD</keyword>
<comment type="caution">
    <text evidence="9">Lacks conserved residue(s) required for the propagation of feature annotation.</text>
</comment>
<evidence type="ECO:0000256" key="3">
    <source>
        <dbReference type="ARBA" id="ARBA00022723"/>
    </source>
</evidence>
<dbReference type="InterPro" id="IPR036652">
    <property type="entry name" value="YjeF_N_dom_sf"/>
</dbReference>
<keyword evidence="9" id="KW-0964">Secreted</keyword>
<dbReference type="Pfam" id="PF03853">
    <property type="entry name" value="YjeF_N"/>
    <property type="match status" value="1"/>
</dbReference>
<organism evidence="11 12">
    <name type="scientific">Piliocolobus tephrosceles</name>
    <name type="common">Ugandan red Colobus</name>
    <dbReference type="NCBI Taxonomy" id="591936"/>
    <lineage>
        <taxon>Eukaryota</taxon>
        <taxon>Metazoa</taxon>
        <taxon>Chordata</taxon>
        <taxon>Craniata</taxon>
        <taxon>Vertebrata</taxon>
        <taxon>Euteleostomi</taxon>
        <taxon>Mammalia</taxon>
        <taxon>Eutheria</taxon>
        <taxon>Euarchontoglires</taxon>
        <taxon>Primates</taxon>
        <taxon>Haplorrhini</taxon>
        <taxon>Catarrhini</taxon>
        <taxon>Cercopithecidae</taxon>
        <taxon>Colobinae</taxon>
        <taxon>Piliocolobus</taxon>
    </lineage>
</organism>